<proteinExistence type="predicted"/>
<dbReference type="PROSITE" id="PS51234">
    <property type="entry name" value="TSP3"/>
    <property type="match status" value="1"/>
</dbReference>
<evidence type="ECO:0000313" key="3">
    <source>
        <dbReference type="EMBL" id="MFD0975780.1"/>
    </source>
</evidence>
<organism evidence="3 4">
    <name type="scientific">Salinimicrobium gaetbulicola</name>
    <dbReference type="NCBI Taxonomy" id="999702"/>
    <lineage>
        <taxon>Bacteria</taxon>
        <taxon>Pseudomonadati</taxon>
        <taxon>Bacteroidota</taxon>
        <taxon>Flavobacteriia</taxon>
        <taxon>Flavobacteriales</taxon>
        <taxon>Flavobacteriaceae</taxon>
        <taxon>Salinimicrobium</taxon>
    </lineage>
</organism>
<dbReference type="Proteomes" id="UP001597100">
    <property type="component" value="Unassembled WGS sequence"/>
</dbReference>
<feature type="region of interest" description="Disordered" evidence="1">
    <location>
        <begin position="327"/>
        <end position="402"/>
    </location>
</feature>
<dbReference type="PANTHER" id="PTHR10199:SF100">
    <property type="entry name" value="THROMBOSPONDIN, ISOFORM A"/>
    <property type="match status" value="1"/>
</dbReference>
<dbReference type="PANTHER" id="PTHR10199">
    <property type="entry name" value="THROMBOSPONDIN"/>
    <property type="match status" value="1"/>
</dbReference>
<dbReference type="SUPFAM" id="SSF103647">
    <property type="entry name" value="TSP type-3 repeat"/>
    <property type="match status" value="1"/>
</dbReference>
<protein>
    <recommendedName>
        <fullName evidence="5">Thrombospondin type 3 repeat-containing protein</fullName>
    </recommendedName>
</protein>
<dbReference type="RefSeq" id="WP_380736819.1">
    <property type="nucleotide sequence ID" value="NZ_JBHTJP010000032.1"/>
</dbReference>
<dbReference type="InterPro" id="IPR017897">
    <property type="entry name" value="Thrombospondin_3_rpt"/>
</dbReference>
<dbReference type="Gene3D" id="4.10.1080.10">
    <property type="entry name" value="TSP type-3 repeat"/>
    <property type="match status" value="1"/>
</dbReference>
<evidence type="ECO:0008006" key="5">
    <source>
        <dbReference type="Google" id="ProtNLM"/>
    </source>
</evidence>
<keyword evidence="4" id="KW-1185">Reference proteome</keyword>
<feature type="compositionally biased region" description="Acidic residues" evidence="1">
    <location>
        <begin position="368"/>
        <end position="380"/>
    </location>
</feature>
<feature type="signal peptide" evidence="2">
    <location>
        <begin position="1"/>
        <end position="20"/>
    </location>
</feature>
<dbReference type="InterPro" id="IPR028974">
    <property type="entry name" value="TSP_type-3_rpt"/>
</dbReference>
<dbReference type="EMBL" id="JBHTJP010000032">
    <property type="protein sequence ID" value="MFD0975780.1"/>
    <property type="molecule type" value="Genomic_DNA"/>
</dbReference>
<accession>A0ABW3IDG9</accession>
<evidence type="ECO:0000256" key="2">
    <source>
        <dbReference type="SAM" id="SignalP"/>
    </source>
</evidence>
<evidence type="ECO:0000313" key="4">
    <source>
        <dbReference type="Proteomes" id="UP001597100"/>
    </source>
</evidence>
<evidence type="ECO:0000256" key="1">
    <source>
        <dbReference type="SAM" id="MobiDB-lite"/>
    </source>
</evidence>
<dbReference type="PROSITE" id="PS51257">
    <property type="entry name" value="PROKAR_LIPOPROTEIN"/>
    <property type="match status" value="1"/>
</dbReference>
<comment type="caution">
    <text evidence="3">The sequence shown here is derived from an EMBL/GenBank/DDBJ whole genome shotgun (WGS) entry which is preliminary data.</text>
</comment>
<feature type="chain" id="PRO_5046754232" description="Thrombospondin type 3 repeat-containing protein" evidence="2">
    <location>
        <begin position="21"/>
        <end position="610"/>
    </location>
</feature>
<keyword evidence="2" id="KW-0732">Signal</keyword>
<reference evidence="4" key="1">
    <citation type="journal article" date="2019" name="Int. J. Syst. Evol. Microbiol.">
        <title>The Global Catalogue of Microorganisms (GCM) 10K type strain sequencing project: providing services to taxonomists for standard genome sequencing and annotation.</title>
        <authorList>
            <consortium name="The Broad Institute Genomics Platform"/>
            <consortium name="The Broad Institute Genome Sequencing Center for Infectious Disease"/>
            <person name="Wu L."/>
            <person name="Ma J."/>
        </authorList>
    </citation>
    <scope>NUCLEOTIDE SEQUENCE [LARGE SCALE GENOMIC DNA]</scope>
    <source>
        <strain evidence="4">CCUG 60898</strain>
    </source>
</reference>
<gene>
    <name evidence="3" type="ORF">ACFQ1G_03155</name>
</gene>
<sequence length="610" mass="66331">MKKFKFFIAFMGVFALLFFACSKDENNVDPTDEKATLSFGAIVQDLANKSANKQTDLGDIPECTDDAPAYVHIVLMQGESEVVGALDSPFQVDLVAGQVFTKEVPELELEPGTYSLEHFSVYNSSGDLIWIAPKGGVMADFVDFPLPLSINLEAGVKKYVDVSVLCYDDRDVNQYGYLFFELDANKAFEFCFFANYCPPDGDGRHYTANYSVNIWLGTDNTGTPLYTSETPVTGQNNVGDYFAEPACFVLPANADLNEAYLYYEVTLLDWPGNYGTVAPNTVISGVLTAQDVIDNFDGEDKVNFEHLRFNCDDTPCPDGDGDGVCDNDDNCPAVPNPDQADNDQDGIGNVCDDTPDGDEPCAAKGGDSDGDGICDDDDNCPNDANQYQEDTDNDGIGNVCDDTPGGDNPCDARGGDSDGDGICDDDDNCPNTSNPDQDNRDADAWGDVCDLCPDQASEMNEECPEMGMGCDTAYMFGDQELNDDALGYNGNNWGWGLYVDGVGFEEDYFVGDNTWEFPFYAGAGQNDTSKGWQAGIVQLVLGDDGVTVQIILNDGVTIDGSHIWISEDGWPDKRAPGQFNYNYNAENSTKPHNYDVEAPFYLIVHGGVCN</sequence>
<name>A0ABW3IDG9_9FLAO</name>